<keyword evidence="1" id="KW-0732">Signal</keyword>
<dbReference type="EMBL" id="JAKRRX010000121">
    <property type="protein sequence ID" value="MCW8335539.1"/>
    <property type="molecule type" value="Genomic_DNA"/>
</dbReference>
<proteinExistence type="predicted"/>
<name>A0A9X3CGQ1_9VIBR</name>
<comment type="caution">
    <text evidence="2">The sequence shown here is derived from an EMBL/GenBank/DDBJ whole genome shotgun (WGS) entry which is preliminary data.</text>
</comment>
<protein>
    <recommendedName>
        <fullName evidence="4">Acyloxyacyl hydrolase</fullName>
    </recommendedName>
</protein>
<feature type="signal peptide" evidence="1">
    <location>
        <begin position="1"/>
        <end position="23"/>
    </location>
</feature>
<keyword evidence="3" id="KW-1185">Reference proteome</keyword>
<dbReference type="Proteomes" id="UP001155586">
    <property type="component" value="Unassembled WGS sequence"/>
</dbReference>
<feature type="chain" id="PRO_5040790396" description="Acyloxyacyl hydrolase" evidence="1">
    <location>
        <begin position="24"/>
        <end position="174"/>
    </location>
</feature>
<dbReference type="RefSeq" id="WP_265688686.1">
    <property type="nucleotide sequence ID" value="NZ_JAKRRX010000121.1"/>
</dbReference>
<dbReference type="AlphaFoldDB" id="A0A9X3CGQ1"/>
<evidence type="ECO:0000256" key="1">
    <source>
        <dbReference type="SAM" id="SignalP"/>
    </source>
</evidence>
<evidence type="ECO:0000313" key="3">
    <source>
        <dbReference type="Proteomes" id="UP001155586"/>
    </source>
</evidence>
<evidence type="ECO:0008006" key="4">
    <source>
        <dbReference type="Google" id="ProtNLM"/>
    </source>
</evidence>
<organism evidence="2 3">
    <name type="scientific">Vibrio paucivorans</name>
    <dbReference type="NCBI Taxonomy" id="2829489"/>
    <lineage>
        <taxon>Bacteria</taxon>
        <taxon>Pseudomonadati</taxon>
        <taxon>Pseudomonadota</taxon>
        <taxon>Gammaproteobacteria</taxon>
        <taxon>Vibrionales</taxon>
        <taxon>Vibrionaceae</taxon>
        <taxon>Vibrio</taxon>
    </lineage>
</organism>
<accession>A0A9X3CGQ1</accession>
<evidence type="ECO:0000313" key="2">
    <source>
        <dbReference type="EMBL" id="MCW8335539.1"/>
    </source>
</evidence>
<reference evidence="2" key="1">
    <citation type="submission" date="2022-02" db="EMBL/GenBank/DDBJ databases">
        <title>Vibrio sp. nov., a new bacterium isolated from Bohai sea, China.</title>
        <authorList>
            <person name="Yuan Y."/>
        </authorList>
    </citation>
    <scope>NUCLEOTIDE SEQUENCE</scope>
    <source>
        <strain evidence="2">DBSS07</strain>
    </source>
</reference>
<gene>
    <name evidence="2" type="ORF">MD483_17150</name>
</gene>
<sequence length="174" mass="19123">MFRKTSVLGLLGLSALLPLSAQANNFNYNYFEVRTAFDPEIIGAEFSTFLTENSHIVGRIDSELDGDWDAAAGVGFNGPVGQFADVYGQLLVHHINYTDKSASDSVIEAEFNIGGRLWLAEQLELTARLGKLGDRSVFHAGARFHSTQQLSLSLESRNNGIHGPQMALSVRFQY</sequence>